<evidence type="ECO:0000256" key="8">
    <source>
        <dbReference type="ARBA" id="ARBA00023004"/>
    </source>
</evidence>
<evidence type="ECO:0000256" key="1">
    <source>
        <dbReference type="ARBA" id="ARBA00004167"/>
    </source>
</evidence>
<evidence type="ECO:0000256" key="5">
    <source>
        <dbReference type="ARBA" id="ARBA00022955"/>
    </source>
</evidence>
<keyword evidence="12" id="KW-1185">Reference proteome</keyword>
<evidence type="ECO:0000256" key="3">
    <source>
        <dbReference type="ARBA" id="ARBA00022692"/>
    </source>
</evidence>
<evidence type="ECO:0008006" key="13">
    <source>
        <dbReference type="Google" id="ProtNLM"/>
    </source>
</evidence>
<name>A0ABP0X1D3_9BRYO</name>
<keyword evidence="3" id="KW-0812">Transmembrane</keyword>
<keyword evidence="8 10" id="KW-0408">Iron</keyword>
<sequence length="223" mass="25313">MEHMRHKNLPGTTEARLLEQTHCHVLALMFAGHETTASTMLFAVKYISENPEVLAVLQAEHDVIRESKDKDAVSGLTWDDFKKMNLTQHVITETIRLCNPIGFSSGYVAPKGWKVIRAIREAQHDPANYENPKQFNPWHHGQQNLNPANRLPFFGFGGGARLCPGADLAWLEILVFLHQLVTKFQWELCREDVESYFPLPKLSKGLQINVHKHIKSDPIPSAC</sequence>
<protein>
    <recommendedName>
        <fullName evidence="13">Cytochrome P450</fullName>
    </recommendedName>
</protein>
<dbReference type="PRINTS" id="PR00385">
    <property type="entry name" value="P450"/>
</dbReference>
<dbReference type="InterPro" id="IPR036396">
    <property type="entry name" value="Cyt_P450_sf"/>
</dbReference>
<organism evidence="11 12">
    <name type="scientific">Sphagnum jensenii</name>
    <dbReference type="NCBI Taxonomy" id="128206"/>
    <lineage>
        <taxon>Eukaryota</taxon>
        <taxon>Viridiplantae</taxon>
        <taxon>Streptophyta</taxon>
        <taxon>Embryophyta</taxon>
        <taxon>Bryophyta</taxon>
        <taxon>Sphagnophytina</taxon>
        <taxon>Sphagnopsida</taxon>
        <taxon>Sphagnales</taxon>
        <taxon>Sphagnaceae</taxon>
        <taxon>Sphagnum</taxon>
    </lineage>
</organism>
<keyword evidence="10" id="KW-0349">Heme</keyword>
<keyword evidence="9" id="KW-0472">Membrane</keyword>
<evidence type="ECO:0000256" key="2">
    <source>
        <dbReference type="ARBA" id="ARBA00010617"/>
    </source>
</evidence>
<dbReference type="InterPro" id="IPR017972">
    <property type="entry name" value="Cyt_P450_CS"/>
</dbReference>
<accession>A0ABP0X1D3</accession>
<dbReference type="EMBL" id="OZ020099">
    <property type="protein sequence ID" value="CAK9272040.1"/>
    <property type="molecule type" value="Genomic_DNA"/>
</dbReference>
<evidence type="ECO:0000313" key="12">
    <source>
        <dbReference type="Proteomes" id="UP001497444"/>
    </source>
</evidence>
<reference evidence="11" key="1">
    <citation type="submission" date="2024-02" db="EMBL/GenBank/DDBJ databases">
        <authorList>
            <consortium name="ELIXIR-Norway"/>
            <consortium name="Elixir Norway"/>
        </authorList>
    </citation>
    <scope>NUCLEOTIDE SEQUENCE</scope>
</reference>
<keyword evidence="10" id="KW-0503">Monooxygenase</keyword>
<dbReference type="SUPFAM" id="SSF48264">
    <property type="entry name" value="Cytochrome P450"/>
    <property type="match status" value="1"/>
</dbReference>
<evidence type="ECO:0000256" key="7">
    <source>
        <dbReference type="ARBA" id="ARBA00023002"/>
    </source>
</evidence>
<evidence type="ECO:0000256" key="6">
    <source>
        <dbReference type="ARBA" id="ARBA00022989"/>
    </source>
</evidence>
<dbReference type="Pfam" id="PF00067">
    <property type="entry name" value="p450"/>
    <property type="match status" value="1"/>
</dbReference>
<keyword evidence="6" id="KW-1133">Transmembrane helix</keyword>
<evidence type="ECO:0000256" key="10">
    <source>
        <dbReference type="RuleBase" id="RU000461"/>
    </source>
</evidence>
<dbReference type="PANTHER" id="PTHR24286">
    <property type="entry name" value="CYTOCHROME P450 26"/>
    <property type="match status" value="1"/>
</dbReference>
<dbReference type="Gene3D" id="1.10.630.10">
    <property type="entry name" value="Cytochrome P450"/>
    <property type="match status" value="1"/>
</dbReference>
<keyword evidence="5" id="KW-0444">Lipid biosynthesis</keyword>
<evidence type="ECO:0000256" key="9">
    <source>
        <dbReference type="ARBA" id="ARBA00023136"/>
    </source>
</evidence>
<evidence type="ECO:0000256" key="4">
    <source>
        <dbReference type="ARBA" id="ARBA00022723"/>
    </source>
</evidence>
<dbReference type="PROSITE" id="PS00086">
    <property type="entry name" value="CYTOCHROME_P450"/>
    <property type="match status" value="1"/>
</dbReference>
<keyword evidence="7 10" id="KW-0560">Oxidoreductase</keyword>
<dbReference type="PRINTS" id="PR00463">
    <property type="entry name" value="EP450I"/>
</dbReference>
<proteinExistence type="inferred from homology"/>
<dbReference type="PANTHER" id="PTHR24286:SF194">
    <property type="entry name" value="STEROID (22S)-HYDROXYLASE"/>
    <property type="match status" value="1"/>
</dbReference>
<dbReference type="InterPro" id="IPR001128">
    <property type="entry name" value="Cyt_P450"/>
</dbReference>
<keyword evidence="5" id="KW-0752">Steroid biosynthesis</keyword>
<evidence type="ECO:0000313" key="11">
    <source>
        <dbReference type="EMBL" id="CAK9272040.1"/>
    </source>
</evidence>
<comment type="similarity">
    <text evidence="2 10">Belongs to the cytochrome P450 family.</text>
</comment>
<dbReference type="Proteomes" id="UP001497444">
    <property type="component" value="Chromosome 4"/>
</dbReference>
<keyword evidence="4 10" id="KW-0479">Metal-binding</keyword>
<dbReference type="InterPro" id="IPR002401">
    <property type="entry name" value="Cyt_P450_E_grp-I"/>
</dbReference>
<gene>
    <name evidence="11" type="ORF">CSSPJE1EN1_LOCUS17518</name>
</gene>
<comment type="subcellular location">
    <subcellularLocation>
        <location evidence="1">Membrane</location>
        <topology evidence="1">Single-pass membrane protein</topology>
    </subcellularLocation>
</comment>
<keyword evidence="5" id="KW-0443">Lipid metabolism</keyword>